<evidence type="ECO:0000259" key="11">
    <source>
        <dbReference type="PROSITE" id="PS51144"/>
    </source>
</evidence>
<dbReference type="InterPro" id="IPR036398">
    <property type="entry name" value="CA_dom_sf"/>
</dbReference>
<comment type="function">
    <text evidence="2 9">Reversible hydration of carbon dioxide.</text>
</comment>
<evidence type="ECO:0000256" key="1">
    <source>
        <dbReference type="ARBA" id="ARBA00001947"/>
    </source>
</evidence>
<reference evidence="12 13" key="1">
    <citation type="submission" date="2016-07" db="EMBL/GenBank/DDBJ databases">
        <title>Pervasive Adenine N6-methylation of Active Genes in Fungi.</title>
        <authorList>
            <consortium name="DOE Joint Genome Institute"/>
            <person name="Mondo S.J."/>
            <person name="Dannebaum R.O."/>
            <person name="Kuo R.C."/>
            <person name="Labutti K."/>
            <person name="Haridas S."/>
            <person name="Kuo A."/>
            <person name="Salamov A."/>
            <person name="Ahrendt S.R."/>
            <person name="Lipzen A."/>
            <person name="Sullivan W."/>
            <person name="Andreopoulos W.B."/>
            <person name="Clum A."/>
            <person name="Lindquist E."/>
            <person name="Daum C."/>
            <person name="Ramamoorthy G.K."/>
            <person name="Gryganskyi A."/>
            <person name="Culley D."/>
            <person name="Magnuson J.K."/>
            <person name="James T.Y."/>
            <person name="O'Malley M.A."/>
            <person name="Stajich J.E."/>
            <person name="Spatafora J.W."/>
            <person name="Visel A."/>
            <person name="Grigoriev I.V."/>
        </authorList>
    </citation>
    <scope>NUCLEOTIDE SEQUENCE [LARGE SCALE GENOMIC DNA]</scope>
    <source>
        <strain evidence="12 13">PL171</strain>
    </source>
</reference>
<keyword evidence="6 9" id="KW-0862">Zinc</keyword>
<comment type="caution">
    <text evidence="12">The sequence shown here is derived from an EMBL/GenBank/DDBJ whole genome shotgun (WGS) entry which is preliminary data.</text>
</comment>
<dbReference type="PANTHER" id="PTHR18952">
    <property type="entry name" value="CARBONIC ANHYDRASE"/>
    <property type="match status" value="1"/>
</dbReference>
<organism evidence="12 13">
    <name type="scientific">Catenaria anguillulae PL171</name>
    <dbReference type="NCBI Taxonomy" id="765915"/>
    <lineage>
        <taxon>Eukaryota</taxon>
        <taxon>Fungi</taxon>
        <taxon>Fungi incertae sedis</taxon>
        <taxon>Blastocladiomycota</taxon>
        <taxon>Blastocladiomycetes</taxon>
        <taxon>Blastocladiales</taxon>
        <taxon>Catenariaceae</taxon>
        <taxon>Catenaria</taxon>
    </lineage>
</organism>
<feature type="signal peptide" evidence="9">
    <location>
        <begin position="1"/>
        <end position="19"/>
    </location>
</feature>
<dbReference type="PANTHER" id="PTHR18952:SF265">
    <property type="entry name" value="CARBONIC ANHYDRASE"/>
    <property type="match status" value="1"/>
</dbReference>
<dbReference type="Gene3D" id="3.10.200.10">
    <property type="entry name" value="Alpha carbonic anhydrase"/>
    <property type="match status" value="1"/>
</dbReference>
<dbReference type="PROSITE" id="PS00162">
    <property type="entry name" value="ALPHA_CA_1"/>
    <property type="match status" value="1"/>
</dbReference>
<accession>A0A1Y2H9N5</accession>
<evidence type="ECO:0000256" key="10">
    <source>
        <dbReference type="SAM" id="MobiDB-lite"/>
    </source>
</evidence>
<dbReference type="STRING" id="765915.A0A1Y2H9N5"/>
<evidence type="ECO:0000256" key="7">
    <source>
        <dbReference type="ARBA" id="ARBA00023239"/>
    </source>
</evidence>
<sequence length="304" mass="32169">MHQSFSVALALSFAALALASGGANDWSYSGRDGPQRWGLKPEYSACDKGKAQSPVNLLSSRVKKEGFPELVMPSLKKANVSTSKHTIQWTPADGAEGGNDRFMVVGGAKYSLAQFHIHTPSEHHVDDKYYDSELHFVHKTADGKLAVLGVFLEESVAENPLWSAALSKVPDVGKSTVLDTLLDTSEIKAAVGNGYYNYQGSLTTPPCSEGVQWFVASTPIRMSLAQIKSVAKIIGFSARPVQYNEALAAQSDDGHSGHDGHGAQDDKGKESAASSQDKHSGAATGIATSVASFAGLAALLALMF</sequence>
<dbReference type="InterPro" id="IPR018338">
    <property type="entry name" value="Carbonic_anhydrase_a-class_CS"/>
</dbReference>
<proteinExistence type="inferred from homology"/>
<evidence type="ECO:0000256" key="4">
    <source>
        <dbReference type="ARBA" id="ARBA00012925"/>
    </source>
</evidence>
<dbReference type="GO" id="GO:0008270">
    <property type="term" value="F:zinc ion binding"/>
    <property type="evidence" value="ECO:0007669"/>
    <property type="project" value="UniProtKB-UniRule"/>
</dbReference>
<dbReference type="InterPro" id="IPR001148">
    <property type="entry name" value="CA_dom"/>
</dbReference>
<comment type="catalytic activity">
    <reaction evidence="8 9">
        <text>hydrogencarbonate + H(+) = CO2 + H2O</text>
        <dbReference type="Rhea" id="RHEA:10748"/>
        <dbReference type="ChEBI" id="CHEBI:15377"/>
        <dbReference type="ChEBI" id="CHEBI:15378"/>
        <dbReference type="ChEBI" id="CHEBI:16526"/>
        <dbReference type="ChEBI" id="CHEBI:17544"/>
        <dbReference type="EC" id="4.2.1.1"/>
    </reaction>
</comment>
<dbReference type="EC" id="4.2.1.1" evidence="4 9"/>
<keyword evidence="7 9" id="KW-0456">Lyase</keyword>
<protein>
    <recommendedName>
        <fullName evidence="4 9">Carbonic anhydrase</fullName>
        <ecNumber evidence="4 9">4.2.1.1</ecNumber>
    </recommendedName>
</protein>
<name>A0A1Y2H9N5_9FUNG</name>
<evidence type="ECO:0000256" key="8">
    <source>
        <dbReference type="ARBA" id="ARBA00048348"/>
    </source>
</evidence>
<dbReference type="OrthoDB" id="429145at2759"/>
<keyword evidence="13" id="KW-1185">Reference proteome</keyword>
<comment type="similarity">
    <text evidence="3 9">Belongs to the alpha-carbonic anhydrase family.</text>
</comment>
<dbReference type="PROSITE" id="PS51144">
    <property type="entry name" value="ALPHA_CA_2"/>
    <property type="match status" value="1"/>
</dbReference>
<keyword evidence="9" id="KW-0732">Signal</keyword>
<dbReference type="CDD" id="cd03124">
    <property type="entry name" value="alpha_CA_prokaryotic_like"/>
    <property type="match status" value="1"/>
</dbReference>
<comment type="cofactor">
    <cofactor evidence="1 9">
        <name>Zn(2+)</name>
        <dbReference type="ChEBI" id="CHEBI:29105"/>
    </cofactor>
</comment>
<dbReference type="SMART" id="SM01057">
    <property type="entry name" value="Carb_anhydrase"/>
    <property type="match status" value="1"/>
</dbReference>
<evidence type="ECO:0000313" key="12">
    <source>
        <dbReference type="EMBL" id="ORZ31290.1"/>
    </source>
</evidence>
<feature type="region of interest" description="Disordered" evidence="10">
    <location>
        <begin position="250"/>
        <end position="279"/>
    </location>
</feature>
<dbReference type="SUPFAM" id="SSF51069">
    <property type="entry name" value="Carbonic anhydrase"/>
    <property type="match status" value="1"/>
</dbReference>
<dbReference type="AlphaFoldDB" id="A0A1Y2H9N5"/>
<dbReference type="InterPro" id="IPR023561">
    <property type="entry name" value="Carbonic_anhydrase_a-class"/>
</dbReference>
<dbReference type="EMBL" id="MCFL01000062">
    <property type="protein sequence ID" value="ORZ31290.1"/>
    <property type="molecule type" value="Genomic_DNA"/>
</dbReference>
<dbReference type="Pfam" id="PF00194">
    <property type="entry name" value="Carb_anhydrase"/>
    <property type="match status" value="1"/>
</dbReference>
<gene>
    <name evidence="12" type="ORF">BCR44DRAFT_44461</name>
</gene>
<dbReference type="GO" id="GO:0004089">
    <property type="term" value="F:carbonate dehydratase activity"/>
    <property type="evidence" value="ECO:0007669"/>
    <property type="project" value="UniProtKB-UniRule"/>
</dbReference>
<evidence type="ECO:0000256" key="6">
    <source>
        <dbReference type="ARBA" id="ARBA00022833"/>
    </source>
</evidence>
<dbReference type="InterPro" id="IPR041891">
    <property type="entry name" value="Alpha_CA_prokaryot-like"/>
</dbReference>
<feature type="domain" description="Alpha-carbonic anhydrase" evidence="11">
    <location>
        <begin position="24"/>
        <end position="261"/>
    </location>
</feature>
<dbReference type="Proteomes" id="UP000193411">
    <property type="component" value="Unassembled WGS sequence"/>
</dbReference>
<feature type="chain" id="PRO_5025079633" description="Carbonic anhydrase" evidence="9">
    <location>
        <begin position="20"/>
        <end position="304"/>
    </location>
</feature>
<evidence type="ECO:0000256" key="2">
    <source>
        <dbReference type="ARBA" id="ARBA00002904"/>
    </source>
</evidence>
<evidence type="ECO:0000313" key="13">
    <source>
        <dbReference type="Proteomes" id="UP000193411"/>
    </source>
</evidence>
<feature type="compositionally biased region" description="Basic and acidic residues" evidence="10">
    <location>
        <begin position="252"/>
        <end position="279"/>
    </location>
</feature>
<evidence type="ECO:0000256" key="9">
    <source>
        <dbReference type="RuleBase" id="RU367011"/>
    </source>
</evidence>
<evidence type="ECO:0000256" key="5">
    <source>
        <dbReference type="ARBA" id="ARBA00022723"/>
    </source>
</evidence>
<evidence type="ECO:0000256" key="3">
    <source>
        <dbReference type="ARBA" id="ARBA00010718"/>
    </source>
</evidence>
<keyword evidence="5 9" id="KW-0479">Metal-binding</keyword>